<dbReference type="Proteomes" id="UP001413721">
    <property type="component" value="Unassembled WGS sequence"/>
</dbReference>
<reference evidence="1 2" key="1">
    <citation type="submission" date="2024-03" db="EMBL/GenBank/DDBJ databases">
        <title>High-quality draft genome sequencing of Tistrella sp. BH-R2-4.</title>
        <authorList>
            <person name="Dong C."/>
        </authorList>
    </citation>
    <scope>NUCLEOTIDE SEQUENCE [LARGE SCALE GENOMIC DNA]</scope>
    <source>
        <strain evidence="1 2">BH-R2-4</strain>
    </source>
</reference>
<accession>A0ABU9YL54</accession>
<dbReference type="InterPro" id="IPR011990">
    <property type="entry name" value="TPR-like_helical_dom_sf"/>
</dbReference>
<dbReference type="InterPro" id="IPR009211">
    <property type="entry name" value="TagJ"/>
</dbReference>
<keyword evidence="2" id="KW-1185">Reference proteome</keyword>
<dbReference type="SUPFAM" id="SSF144059">
    <property type="entry name" value="ImpE-like"/>
    <property type="match status" value="1"/>
</dbReference>
<evidence type="ECO:0000313" key="2">
    <source>
        <dbReference type="Proteomes" id="UP001413721"/>
    </source>
</evidence>
<dbReference type="Gene3D" id="1.25.40.10">
    <property type="entry name" value="Tetratricopeptide repeat domain"/>
    <property type="match status" value="1"/>
</dbReference>
<organism evidence="1 2">
    <name type="scientific">Tistrella arctica</name>
    <dbReference type="NCBI Taxonomy" id="3133430"/>
    <lineage>
        <taxon>Bacteria</taxon>
        <taxon>Pseudomonadati</taxon>
        <taxon>Pseudomonadota</taxon>
        <taxon>Alphaproteobacteria</taxon>
        <taxon>Geminicoccales</taxon>
        <taxon>Geminicoccaceae</taxon>
        <taxon>Tistrella</taxon>
    </lineage>
</organism>
<gene>
    <name evidence="1" type="ORF">WG926_14540</name>
</gene>
<evidence type="ECO:0000313" key="1">
    <source>
        <dbReference type="EMBL" id="MEN2989531.1"/>
    </source>
</evidence>
<proteinExistence type="predicted"/>
<name>A0ABU9YL54_9PROT</name>
<dbReference type="Pfam" id="PF07024">
    <property type="entry name" value="ImpE"/>
    <property type="match status" value="1"/>
</dbReference>
<comment type="caution">
    <text evidence="1">The sequence shown here is derived from an EMBL/GenBank/DDBJ whole genome shotgun (WGS) entry which is preliminary data.</text>
</comment>
<sequence>MATSTHNGRPRGQRRQVDVHGAINLIEAGHLGAALSAQAHRVWSRPDDVGARLLLAELLIVDGAFGDARRHLETVLDAPGDAAAEVSAATELIRLIEAEQLRLSMATGGVRPGFLSPPPDHVEKTIEMHEALAEGAAVEAATLAAEARSLRPHVAMTIDGQDVTDLRDACDLSLGVFEIITDGGLLLWVPMEQVRCLHFRRPRRFIDAIWRPVVLEVDALPEGALFMPAIYAGTAEIDDDAAKLGRRTDWITSGLPGRGPVVGLGQRCFLADEDLVAVSEIVEVHGPGGGGDGDGRRAIL</sequence>
<protein>
    <submittedName>
        <fullName evidence="1">Type VI secretion system accessory protein TagJ</fullName>
    </submittedName>
</protein>
<dbReference type="RefSeq" id="WP_345933093.1">
    <property type="nucleotide sequence ID" value="NZ_JBBKTV010000004.1"/>
</dbReference>
<dbReference type="EMBL" id="JBBKTW010000005">
    <property type="protein sequence ID" value="MEN2989531.1"/>
    <property type="molecule type" value="Genomic_DNA"/>
</dbReference>